<organism evidence="1 2">
    <name type="scientific">Brockia lithotrophica</name>
    <dbReference type="NCBI Taxonomy" id="933949"/>
    <lineage>
        <taxon>Bacteria</taxon>
        <taxon>Bacillati</taxon>
        <taxon>Bacillota</taxon>
        <taxon>Bacilli</taxon>
        <taxon>Bacillales</taxon>
        <taxon>Bacillales Family X. Incertae Sedis</taxon>
        <taxon>Brockia</taxon>
    </lineage>
</organism>
<accession>A0A2T5G4N9</accession>
<dbReference type="InterPro" id="IPR036390">
    <property type="entry name" value="WH_DNA-bd_sf"/>
</dbReference>
<dbReference type="AlphaFoldDB" id="A0A2T5G4N9"/>
<sequence length="228" mass="26371">MLLTERRKEFLRRLIELYHKTQLPVHYETLAKAIGVSKWTAYDMVKELEKLGYLIRDYVLSPGAVGRSQVVFIPSLKAIRLFEQKWSEEKEEAWENEWPEVKAKILEALDRVKSQGLREIVQTFLHELVHAGSRAAFGAWFFGLLLAYLRQLDRKTEALIRNLLSHVPAGRTRLALLIGTVFGIVAQAEGRDLDLTMAELIGRYVQSMVELSEQEVRLLDDFLREAYL</sequence>
<proteinExistence type="predicted"/>
<dbReference type="EMBL" id="PEBW01000007">
    <property type="protein sequence ID" value="PTQ51160.1"/>
    <property type="molecule type" value="Genomic_DNA"/>
</dbReference>
<dbReference type="Proteomes" id="UP000244016">
    <property type="component" value="Unassembled WGS sequence"/>
</dbReference>
<evidence type="ECO:0000313" key="2">
    <source>
        <dbReference type="Proteomes" id="UP000244016"/>
    </source>
</evidence>
<name>A0A2T5G4N9_9BACL</name>
<protein>
    <submittedName>
        <fullName evidence="1">Uncharacterized protein</fullName>
    </submittedName>
</protein>
<gene>
    <name evidence="1" type="ORF">BLITH_0590</name>
</gene>
<dbReference type="SUPFAM" id="SSF46785">
    <property type="entry name" value="Winged helix' DNA-binding domain"/>
    <property type="match status" value="1"/>
</dbReference>
<evidence type="ECO:0000313" key="1">
    <source>
        <dbReference type="EMBL" id="PTQ51160.1"/>
    </source>
</evidence>
<reference evidence="1 2" key="1">
    <citation type="submission" date="2017-08" db="EMBL/GenBank/DDBJ databases">
        <title>Burning lignite coal seam in the remote Altai Mountains harbors a hydrogen-driven thermophilic microbial community.</title>
        <authorList>
            <person name="Kadnikov V.V."/>
            <person name="Mardanov A.V."/>
            <person name="Ivasenko D."/>
            <person name="Beletsky A.V."/>
            <person name="Karnachuk O.V."/>
            <person name="Ravin N.V."/>
        </authorList>
    </citation>
    <scope>NUCLEOTIDE SEQUENCE [LARGE SCALE GENOMIC DNA]</scope>
    <source>
        <strain evidence="1">AL31</strain>
    </source>
</reference>
<comment type="caution">
    <text evidence="1">The sequence shown here is derived from an EMBL/GenBank/DDBJ whole genome shotgun (WGS) entry which is preliminary data.</text>
</comment>